<dbReference type="PROSITE" id="PS50059">
    <property type="entry name" value="FKBP_PPIASE"/>
    <property type="match status" value="1"/>
</dbReference>
<keyword evidence="5" id="KW-0963">Cytoplasm</keyword>
<evidence type="ECO:0000256" key="6">
    <source>
        <dbReference type="ARBA" id="ARBA00023110"/>
    </source>
</evidence>
<reference evidence="12" key="1">
    <citation type="journal article" date="2019" name="Nat. Commun.">
        <title>Expansion of phycobilisome linker gene families in mesophilic red algae.</title>
        <authorList>
            <person name="Lee J."/>
            <person name="Kim D."/>
            <person name="Bhattacharya D."/>
            <person name="Yoon H.S."/>
        </authorList>
    </citation>
    <scope>NUCLEOTIDE SEQUENCE [LARGE SCALE GENOMIC DNA]</scope>
    <source>
        <strain evidence="12">CCMP 1328</strain>
    </source>
</reference>
<proteinExistence type="inferred from homology"/>
<name>A0A5J4YWC9_PORPP</name>
<evidence type="ECO:0000256" key="2">
    <source>
        <dbReference type="ARBA" id="ARBA00004496"/>
    </source>
</evidence>
<evidence type="ECO:0000313" key="12">
    <source>
        <dbReference type="Proteomes" id="UP000324585"/>
    </source>
</evidence>
<organism evidence="11 12">
    <name type="scientific">Porphyridium purpureum</name>
    <name type="common">Red alga</name>
    <name type="synonym">Porphyridium cruentum</name>
    <dbReference type="NCBI Taxonomy" id="35688"/>
    <lineage>
        <taxon>Eukaryota</taxon>
        <taxon>Rhodophyta</taxon>
        <taxon>Bangiophyceae</taxon>
        <taxon>Porphyridiales</taxon>
        <taxon>Porphyridiaceae</taxon>
        <taxon>Porphyridium</taxon>
    </lineage>
</organism>
<evidence type="ECO:0000313" key="11">
    <source>
        <dbReference type="EMBL" id="KAA8495132.1"/>
    </source>
</evidence>
<evidence type="ECO:0000256" key="7">
    <source>
        <dbReference type="ARBA" id="ARBA00023186"/>
    </source>
</evidence>
<dbReference type="OrthoDB" id="77405at2759"/>
<protein>
    <recommendedName>
        <fullName evidence="4 9">peptidylprolyl isomerase</fullName>
        <ecNumber evidence="4 9">5.2.1.8</ecNumber>
    </recommendedName>
</protein>
<keyword evidence="6 9" id="KW-0697">Rotamase</keyword>
<dbReference type="GO" id="GO:0042026">
    <property type="term" value="P:protein refolding"/>
    <property type="evidence" value="ECO:0007669"/>
    <property type="project" value="UniProtKB-ARBA"/>
</dbReference>
<dbReference type="GO" id="GO:0005737">
    <property type="term" value="C:cytoplasm"/>
    <property type="evidence" value="ECO:0007669"/>
    <property type="project" value="UniProtKB-SubCell"/>
</dbReference>
<dbReference type="Gene3D" id="3.10.50.40">
    <property type="match status" value="1"/>
</dbReference>
<evidence type="ECO:0000259" key="10">
    <source>
        <dbReference type="PROSITE" id="PS50059"/>
    </source>
</evidence>
<dbReference type="PANTHER" id="PTHR47861:SF3">
    <property type="entry name" value="FKBP-TYPE PEPTIDYL-PROLYL CIS-TRANS ISOMERASE SLYD"/>
    <property type="match status" value="1"/>
</dbReference>
<dbReference type="EMBL" id="VRMN01000004">
    <property type="protein sequence ID" value="KAA8495132.1"/>
    <property type="molecule type" value="Genomic_DNA"/>
</dbReference>
<keyword evidence="7" id="KW-0143">Chaperone</keyword>
<keyword evidence="12" id="KW-1185">Reference proteome</keyword>
<dbReference type="EC" id="5.2.1.8" evidence="4 9"/>
<sequence length="185" mass="19366">MAFVAAAAVRLTAAPNRCANVAPARSVGVAFAPRRSTAVARSNAVDVRMMAAAAAGDTVGVHYTGTLEGGAVFDSSREREPLVVTLGQGQVIPGFEKALMGMSVGDTTDVHIPVEEAYGPRRDDLVVKMERSKGPEGLDAGMMVQLSNGQPAQVTEVTSEFITIDVNHPLAGQALNFNLELMSIN</sequence>
<comment type="caution">
    <text evidence="11">The sequence shown here is derived from an EMBL/GenBank/DDBJ whole genome shotgun (WGS) entry which is preliminary data.</text>
</comment>
<evidence type="ECO:0000256" key="5">
    <source>
        <dbReference type="ARBA" id="ARBA00022490"/>
    </source>
</evidence>
<feature type="domain" description="PPIase FKBP-type" evidence="10">
    <location>
        <begin position="56"/>
        <end position="150"/>
    </location>
</feature>
<evidence type="ECO:0000256" key="9">
    <source>
        <dbReference type="PROSITE-ProRule" id="PRU00277"/>
    </source>
</evidence>
<evidence type="ECO:0000256" key="3">
    <source>
        <dbReference type="ARBA" id="ARBA00006577"/>
    </source>
</evidence>
<evidence type="ECO:0000256" key="1">
    <source>
        <dbReference type="ARBA" id="ARBA00000971"/>
    </source>
</evidence>
<gene>
    <name evidence="11" type="ORF">FVE85_3373</name>
</gene>
<comment type="similarity">
    <text evidence="3">Belongs to the FKBP-type PPIase family.</text>
</comment>
<dbReference type="Pfam" id="PF00254">
    <property type="entry name" value="FKBP_C"/>
    <property type="match status" value="1"/>
</dbReference>
<evidence type="ECO:0000256" key="4">
    <source>
        <dbReference type="ARBA" id="ARBA00013194"/>
    </source>
</evidence>
<dbReference type="SUPFAM" id="SSF54534">
    <property type="entry name" value="FKBP-like"/>
    <property type="match status" value="1"/>
</dbReference>
<dbReference type="Proteomes" id="UP000324585">
    <property type="component" value="Unassembled WGS sequence"/>
</dbReference>
<dbReference type="GO" id="GO:0003755">
    <property type="term" value="F:peptidyl-prolyl cis-trans isomerase activity"/>
    <property type="evidence" value="ECO:0007669"/>
    <property type="project" value="UniProtKB-KW"/>
</dbReference>
<dbReference type="AlphaFoldDB" id="A0A5J4YWC9"/>
<comment type="subcellular location">
    <subcellularLocation>
        <location evidence="2">Cytoplasm</location>
    </subcellularLocation>
</comment>
<dbReference type="OMA" id="YNEMRDY"/>
<keyword evidence="8 9" id="KW-0413">Isomerase</keyword>
<dbReference type="InterPro" id="IPR001179">
    <property type="entry name" value="PPIase_FKBP_dom"/>
</dbReference>
<evidence type="ECO:0000256" key="8">
    <source>
        <dbReference type="ARBA" id="ARBA00023235"/>
    </source>
</evidence>
<accession>A0A5J4YWC9</accession>
<dbReference type="PANTHER" id="PTHR47861">
    <property type="entry name" value="FKBP-TYPE PEPTIDYL-PROLYL CIS-TRANS ISOMERASE SLYD"/>
    <property type="match status" value="1"/>
</dbReference>
<dbReference type="InterPro" id="IPR046357">
    <property type="entry name" value="PPIase_dom_sf"/>
</dbReference>
<comment type="catalytic activity">
    <reaction evidence="1 9">
        <text>[protein]-peptidylproline (omega=180) = [protein]-peptidylproline (omega=0)</text>
        <dbReference type="Rhea" id="RHEA:16237"/>
        <dbReference type="Rhea" id="RHEA-COMP:10747"/>
        <dbReference type="Rhea" id="RHEA-COMP:10748"/>
        <dbReference type="ChEBI" id="CHEBI:83833"/>
        <dbReference type="ChEBI" id="CHEBI:83834"/>
        <dbReference type="EC" id="5.2.1.8"/>
    </reaction>
</comment>